<dbReference type="SUPFAM" id="SSF144232">
    <property type="entry name" value="HIT/MYND zinc finger-like"/>
    <property type="match status" value="1"/>
</dbReference>
<evidence type="ECO:0000313" key="7">
    <source>
        <dbReference type="Proteomes" id="UP001172673"/>
    </source>
</evidence>
<reference evidence="6" key="1">
    <citation type="submission" date="2022-10" db="EMBL/GenBank/DDBJ databases">
        <title>Culturing micro-colonial fungi from biological soil crusts in the Mojave desert and describing Neophaeococcomyces mojavensis, and introducing the new genera and species Taxawa tesnikishii.</title>
        <authorList>
            <person name="Kurbessoian T."/>
            <person name="Stajich J.E."/>
        </authorList>
    </citation>
    <scope>NUCLEOTIDE SEQUENCE</scope>
    <source>
        <strain evidence="6">TK_41</strain>
    </source>
</reference>
<feature type="compositionally biased region" description="Acidic residues" evidence="4">
    <location>
        <begin position="29"/>
        <end position="38"/>
    </location>
</feature>
<accession>A0AA38X1I6</accession>
<evidence type="ECO:0000259" key="5">
    <source>
        <dbReference type="PROSITE" id="PS01360"/>
    </source>
</evidence>
<comment type="caution">
    <text evidence="6">The sequence shown here is derived from an EMBL/GenBank/DDBJ whole genome shotgun (WGS) entry which is preliminary data.</text>
</comment>
<keyword evidence="1" id="KW-0479">Metal-binding</keyword>
<feature type="region of interest" description="Disordered" evidence="4">
    <location>
        <begin position="1"/>
        <end position="41"/>
    </location>
</feature>
<sequence>MASTQPDDPPDLGPPTKKRKLLPKLVDATTEEEEDDLEPQPAPAASALIVPKKITDLPREVQQRILGFCWEDESLKGPKIWTIDNRRPQANIRPHFRALVSSRELRANALYHFTNQSLFRARAENVVNLDLLIRPDLMQMIKFLELTSAVSAVGDGTGDENPLADHAYLLGGPGVHVTNMERLKKYSLFMEMGHVRMPRPTVGELIARRGGSGANFRFKTRITFRHYCTGPNLSGPNRGARYRFERQWVIIFKAHSRIVKIKRYLDLERLSLRRTYEPWKMLCARCFRHHDIVSDYAQRKICPDCHMAVYCSEACRLHDIQRHRLNECAFSIRSLDDFAGGPHGSQGHICESITTFWGPQGLKEYRA</sequence>
<organism evidence="6 7">
    <name type="scientific">Cladophialophora chaetospira</name>
    <dbReference type="NCBI Taxonomy" id="386627"/>
    <lineage>
        <taxon>Eukaryota</taxon>
        <taxon>Fungi</taxon>
        <taxon>Dikarya</taxon>
        <taxon>Ascomycota</taxon>
        <taxon>Pezizomycotina</taxon>
        <taxon>Eurotiomycetes</taxon>
        <taxon>Chaetothyriomycetidae</taxon>
        <taxon>Chaetothyriales</taxon>
        <taxon>Herpotrichiellaceae</taxon>
        <taxon>Cladophialophora</taxon>
    </lineage>
</organism>
<evidence type="ECO:0000256" key="1">
    <source>
        <dbReference type="ARBA" id="ARBA00022723"/>
    </source>
</evidence>
<dbReference type="PROSITE" id="PS01360">
    <property type="entry name" value="ZF_MYND_1"/>
    <property type="match status" value="1"/>
</dbReference>
<evidence type="ECO:0000256" key="3">
    <source>
        <dbReference type="ARBA" id="ARBA00022833"/>
    </source>
</evidence>
<evidence type="ECO:0000256" key="4">
    <source>
        <dbReference type="SAM" id="MobiDB-lite"/>
    </source>
</evidence>
<gene>
    <name evidence="6" type="ORF">H2200_010386</name>
</gene>
<dbReference type="EMBL" id="JAPDRK010000017">
    <property type="protein sequence ID" value="KAJ9604997.1"/>
    <property type="molecule type" value="Genomic_DNA"/>
</dbReference>
<protein>
    <recommendedName>
        <fullName evidence="5">MYND-type domain-containing protein</fullName>
    </recommendedName>
</protein>
<feature type="domain" description="MYND-type" evidence="5">
    <location>
        <begin position="283"/>
        <end position="328"/>
    </location>
</feature>
<evidence type="ECO:0000313" key="6">
    <source>
        <dbReference type="EMBL" id="KAJ9604997.1"/>
    </source>
</evidence>
<keyword evidence="3" id="KW-0862">Zinc</keyword>
<dbReference type="Proteomes" id="UP001172673">
    <property type="component" value="Unassembled WGS sequence"/>
</dbReference>
<dbReference type="GO" id="GO:0008270">
    <property type="term" value="F:zinc ion binding"/>
    <property type="evidence" value="ECO:0007669"/>
    <property type="project" value="UniProtKB-KW"/>
</dbReference>
<proteinExistence type="predicted"/>
<name>A0AA38X1I6_9EURO</name>
<dbReference type="AlphaFoldDB" id="A0AA38X1I6"/>
<dbReference type="InterPro" id="IPR002893">
    <property type="entry name" value="Znf_MYND"/>
</dbReference>
<evidence type="ECO:0000256" key="2">
    <source>
        <dbReference type="ARBA" id="ARBA00022771"/>
    </source>
</evidence>
<keyword evidence="7" id="KW-1185">Reference proteome</keyword>
<keyword evidence="2" id="KW-0863">Zinc-finger</keyword>